<evidence type="ECO:0000256" key="1">
    <source>
        <dbReference type="SAM" id="Phobius"/>
    </source>
</evidence>
<keyword evidence="1" id="KW-0812">Transmembrane</keyword>
<keyword evidence="3" id="KW-1185">Reference proteome</keyword>
<name>A0AAN8ZM92_9MAGN</name>
<gene>
    <name evidence="2" type="ORF">RJ641_028939</name>
</gene>
<organism evidence="2 3">
    <name type="scientific">Dillenia turbinata</name>
    <dbReference type="NCBI Taxonomy" id="194707"/>
    <lineage>
        <taxon>Eukaryota</taxon>
        <taxon>Viridiplantae</taxon>
        <taxon>Streptophyta</taxon>
        <taxon>Embryophyta</taxon>
        <taxon>Tracheophyta</taxon>
        <taxon>Spermatophyta</taxon>
        <taxon>Magnoliopsida</taxon>
        <taxon>eudicotyledons</taxon>
        <taxon>Gunneridae</taxon>
        <taxon>Pentapetalae</taxon>
        <taxon>Dilleniales</taxon>
        <taxon>Dilleniaceae</taxon>
        <taxon>Dillenia</taxon>
    </lineage>
</organism>
<proteinExistence type="predicted"/>
<evidence type="ECO:0000313" key="2">
    <source>
        <dbReference type="EMBL" id="KAK6939408.1"/>
    </source>
</evidence>
<accession>A0AAN8ZM92</accession>
<reference evidence="2 3" key="1">
    <citation type="submission" date="2023-12" db="EMBL/GenBank/DDBJ databases">
        <title>A high-quality genome assembly for Dillenia turbinata (Dilleniales).</title>
        <authorList>
            <person name="Chanderbali A."/>
        </authorList>
    </citation>
    <scope>NUCLEOTIDE SEQUENCE [LARGE SCALE GENOMIC DNA]</scope>
    <source>
        <strain evidence="2">LSX21</strain>
        <tissue evidence="2">Leaf</tissue>
    </source>
</reference>
<protein>
    <submittedName>
        <fullName evidence="2">Uncharacterized protein</fullName>
    </submittedName>
</protein>
<dbReference type="AlphaFoldDB" id="A0AAN8ZM92"/>
<dbReference type="EMBL" id="JBAMMX010000005">
    <property type="protein sequence ID" value="KAK6939408.1"/>
    <property type="molecule type" value="Genomic_DNA"/>
</dbReference>
<dbReference type="Proteomes" id="UP001370490">
    <property type="component" value="Unassembled WGS sequence"/>
</dbReference>
<feature type="transmembrane region" description="Helical" evidence="1">
    <location>
        <begin position="41"/>
        <end position="60"/>
    </location>
</feature>
<feature type="transmembrane region" description="Helical" evidence="1">
    <location>
        <begin position="66"/>
        <end position="87"/>
    </location>
</feature>
<comment type="caution">
    <text evidence="2">The sequence shown here is derived from an EMBL/GenBank/DDBJ whole genome shotgun (WGS) entry which is preliminary data.</text>
</comment>
<sequence length="231" mass="26030">MASEDAEGAQQRTTPIQTLLPRLPQVLHDAISSHPVHKVKLAVVLGVFWGYASCGNAASWTLECVAVIAVIVALMIIQFVTLGAIGASRCSTQVIKGVSQNFSLSLQPRRRIFQFKQRLLLSWRSFERTPYEEGKRSRKQIPPQILRFLLWLPIQPIRQPYHILHFRDSESFLAFADEEETVVYETLVFDDLSNASYVGSSGECVGVDDAESEIGLEKRVHHHSIPEFEDL</sequence>
<keyword evidence="1" id="KW-1133">Transmembrane helix</keyword>
<evidence type="ECO:0000313" key="3">
    <source>
        <dbReference type="Proteomes" id="UP001370490"/>
    </source>
</evidence>
<keyword evidence="1" id="KW-0472">Membrane</keyword>